<dbReference type="GO" id="GO:0009102">
    <property type="term" value="P:biotin biosynthetic process"/>
    <property type="evidence" value="ECO:0007669"/>
    <property type="project" value="UniProtKB-UniRule"/>
</dbReference>
<organism evidence="15 16">
    <name type="scientific">Aliarcobacter cryaerophilus</name>
    <dbReference type="NCBI Taxonomy" id="28198"/>
    <lineage>
        <taxon>Bacteria</taxon>
        <taxon>Pseudomonadati</taxon>
        <taxon>Campylobacterota</taxon>
        <taxon>Epsilonproteobacteria</taxon>
        <taxon>Campylobacterales</taxon>
        <taxon>Arcobacteraceae</taxon>
        <taxon>Aliarcobacter</taxon>
    </lineage>
</organism>
<keyword evidence="7 13" id="KW-0001">2Fe-2S</keyword>
<feature type="binding site" evidence="13 14">
    <location>
        <position position="23"/>
    </location>
    <ligand>
        <name>[4Fe-4S] cluster</name>
        <dbReference type="ChEBI" id="CHEBI:49883"/>
        <note>4Fe-4S-S-AdoMet</note>
    </ligand>
</feature>
<evidence type="ECO:0000256" key="14">
    <source>
        <dbReference type="PIRSR" id="PIRSR001619-1"/>
    </source>
</evidence>
<dbReference type="RefSeq" id="WP_066221056.1">
    <property type="nucleotide sequence ID" value="NZ_CP026656.1"/>
</dbReference>
<evidence type="ECO:0000313" key="15">
    <source>
        <dbReference type="EMBL" id="OQR41028.1"/>
    </source>
</evidence>
<dbReference type="SMART" id="SM00876">
    <property type="entry name" value="BATS"/>
    <property type="match status" value="1"/>
</dbReference>
<comment type="function">
    <text evidence="13">Catalyzes the conversion of dethiobiotin (DTB) to biotin by the insertion of a sulfur atom into dethiobiotin via a radical-based mechanism.</text>
</comment>
<dbReference type="Pfam" id="PF06968">
    <property type="entry name" value="BATS"/>
    <property type="match status" value="1"/>
</dbReference>
<feature type="binding site" evidence="13 14">
    <location>
        <position position="63"/>
    </location>
    <ligand>
        <name>[2Fe-2S] cluster</name>
        <dbReference type="ChEBI" id="CHEBI:190135"/>
    </ligand>
</feature>
<dbReference type="HAMAP" id="MF_01694">
    <property type="entry name" value="BioB"/>
    <property type="match status" value="1"/>
</dbReference>
<comment type="cofactor">
    <cofactor evidence="13 14">
        <name>[4Fe-4S] cluster</name>
        <dbReference type="ChEBI" id="CHEBI:49883"/>
    </cofactor>
    <text evidence="13 14">Binds 1 [4Fe-4S] cluster. The cluster is coordinated with 3 cysteines and an exchangeable S-adenosyl-L-methionine.</text>
</comment>
<protein>
    <recommendedName>
        <fullName evidence="3 13">Biotin synthase</fullName>
        <ecNumber evidence="3 13">2.8.1.6</ecNumber>
    </recommendedName>
</protein>
<dbReference type="SMART" id="SM00729">
    <property type="entry name" value="Elp3"/>
    <property type="match status" value="1"/>
</dbReference>
<dbReference type="EMBL" id="LNTC01000121">
    <property type="protein sequence ID" value="OQR41028.1"/>
    <property type="molecule type" value="Genomic_DNA"/>
</dbReference>
<keyword evidence="10 13" id="KW-0408">Iron</keyword>
<keyword evidence="8 13" id="KW-0479">Metal-binding</keyword>
<keyword evidence="9 13" id="KW-0093">Biotin biosynthesis</keyword>
<dbReference type="SUPFAM" id="SSF102114">
    <property type="entry name" value="Radical SAM enzymes"/>
    <property type="match status" value="1"/>
</dbReference>
<keyword evidence="5 13" id="KW-0808">Transferase</keyword>
<evidence type="ECO:0000256" key="5">
    <source>
        <dbReference type="ARBA" id="ARBA00022679"/>
    </source>
</evidence>
<evidence type="ECO:0000313" key="16">
    <source>
        <dbReference type="Proteomes" id="UP000192599"/>
    </source>
</evidence>
<sequence>MSSNQIYLCAISNIESGTCNEDCKFCTQSVKYKADIQRYRRKEIEEIVIEAKRARENKAVGFCLVTAGTGLDDKRLDYVCRAADAVHKAVPDISLIACNGIATYEQLKELKKHGIENYNHNLETAREFYSEICTTHSWDDRYNTCLDAKKAGLYLCTGGIFGLGETQANRVSMLESIASLEPMSVPINFFHPNEALPLVNNPLSKEEAFKLVELARSYLPNQMLMIAGGRELMFGENQYDVFKHGANALVVGDYLTTGGASAEDDIKAVTALGYEIAFACHQ</sequence>
<dbReference type="PANTHER" id="PTHR22976:SF2">
    <property type="entry name" value="BIOTIN SYNTHASE, MITOCHONDRIAL"/>
    <property type="match status" value="1"/>
</dbReference>
<comment type="caution">
    <text evidence="13">Lacks conserved residue(s) required for the propagation of feature annotation.</text>
</comment>
<evidence type="ECO:0000256" key="4">
    <source>
        <dbReference type="ARBA" id="ARBA00022485"/>
    </source>
</evidence>
<dbReference type="PANTHER" id="PTHR22976">
    <property type="entry name" value="BIOTIN SYNTHASE"/>
    <property type="match status" value="1"/>
</dbReference>
<dbReference type="SFLD" id="SFLDG01060">
    <property type="entry name" value="BATS_domain_containing"/>
    <property type="match status" value="1"/>
</dbReference>
<dbReference type="GO" id="GO:0051539">
    <property type="term" value="F:4 iron, 4 sulfur cluster binding"/>
    <property type="evidence" value="ECO:0007669"/>
    <property type="project" value="UniProtKB-KW"/>
</dbReference>
<dbReference type="GO" id="GO:0005506">
    <property type="term" value="F:iron ion binding"/>
    <property type="evidence" value="ECO:0007669"/>
    <property type="project" value="UniProtKB-UniRule"/>
</dbReference>
<evidence type="ECO:0000256" key="7">
    <source>
        <dbReference type="ARBA" id="ARBA00022714"/>
    </source>
</evidence>
<dbReference type="Pfam" id="PF04055">
    <property type="entry name" value="Radical_SAM"/>
    <property type="match status" value="1"/>
</dbReference>
<dbReference type="PIRSF" id="PIRSF001619">
    <property type="entry name" value="Biotin_synth"/>
    <property type="match status" value="1"/>
</dbReference>
<dbReference type="InterPro" id="IPR013785">
    <property type="entry name" value="Aldolase_TIM"/>
</dbReference>
<dbReference type="CDD" id="cd01335">
    <property type="entry name" value="Radical_SAM"/>
    <property type="match status" value="1"/>
</dbReference>
<comment type="cofactor">
    <cofactor evidence="13">
        <name>[2Fe-2S] cluster</name>
        <dbReference type="ChEBI" id="CHEBI:190135"/>
    </cofactor>
    <text evidence="13">Binds 1 [2Fe-2S] cluster. The cluster is coordinated with 3 cysteines and 1 arginine.</text>
</comment>
<comment type="subunit">
    <text evidence="13">Homodimer.</text>
</comment>
<evidence type="ECO:0000256" key="1">
    <source>
        <dbReference type="ARBA" id="ARBA00004942"/>
    </source>
</evidence>
<dbReference type="InterPro" id="IPR058240">
    <property type="entry name" value="rSAM_sf"/>
</dbReference>
<dbReference type="PROSITE" id="PS51918">
    <property type="entry name" value="RADICAL_SAM"/>
    <property type="match status" value="1"/>
</dbReference>
<feature type="binding site" evidence="13 14">
    <location>
        <position position="19"/>
    </location>
    <ligand>
        <name>[4Fe-4S] cluster</name>
        <dbReference type="ChEBI" id="CHEBI:49883"/>
        <note>4Fe-4S-S-AdoMet</note>
    </ligand>
</feature>
<feature type="binding site" evidence="13 14">
    <location>
        <position position="156"/>
    </location>
    <ligand>
        <name>[2Fe-2S] cluster</name>
        <dbReference type="ChEBI" id="CHEBI:190135"/>
    </ligand>
</feature>
<comment type="cofactor">
    <cofactor evidence="14">
        <name>[2Fe-2S] cluster</name>
        <dbReference type="ChEBI" id="CHEBI:190135"/>
    </cofactor>
    <text evidence="14">Binds 1 [2Fe-2S] cluster. The cluster is coordinated with 3 cysteines and 1 arginine.</text>
</comment>
<dbReference type="Gene3D" id="3.20.20.70">
    <property type="entry name" value="Aldolase class I"/>
    <property type="match status" value="1"/>
</dbReference>
<evidence type="ECO:0000256" key="9">
    <source>
        <dbReference type="ARBA" id="ARBA00022756"/>
    </source>
</evidence>
<evidence type="ECO:0000256" key="3">
    <source>
        <dbReference type="ARBA" id="ARBA00012236"/>
    </source>
</evidence>
<evidence type="ECO:0000256" key="2">
    <source>
        <dbReference type="ARBA" id="ARBA00010765"/>
    </source>
</evidence>
<keyword evidence="11 13" id="KW-0411">Iron-sulfur</keyword>
<accession>A0A1V9VB42</accession>
<dbReference type="InterPro" id="IPR024177">
    <property type="entry name" value="Biotin_synthase"/>
</dbReference>
<dbReference type="SFLD" id="SFLDS00029">
    <property type="entry name" value="Radical_SAM"/>
    <property type="match status" value="1"/>
</dbReference>
<name>A0A1V9VB42_9BACT</name>
<evidence type="ECO:0000256" key="11">
    <source>
        <dbReference type="ARBA" id="ARBA00023014"/>
    </source>
</evidence>
<comment type="catalytic activity">
    <reaction evidence="12 13">
        <text>(4R,5S)-dethiobiotin + (sulfur carrier)-SH + 2 reduced [2Fe-2S]-[ferredoxin] + 2 S-adenosyl-L-methionine = (sulfur carrier)-H + biotin + 2 5'-deoxyadenosine + 2 L-methionine + 2 oxidized [2Fe-2S]-[ferredoxin]</text>
        <dbReference type="Rhea" id="RHEA:22060"/>
        <dbReference type="Rhea" id="RHEA-COMP:10000"/>
        <dbReference type="Rhea" id="RHEA-COMP:10001"/>
        <dbReference type="Rhea" id="RHEA-COMP:14737"/>
        <dbReference type="Rhea" id="RHEA-COMP:14739"/>
        <dbReference type="ChEBI" id="CHEBI:17319"/>
        <dbReference type="ChEBI" id="CHEBI:29917"/>
        <dbReference type="ChEBI" id="CHEBI:33737"/>
        <dbReference type="ChEBI" id="CHEBI:33738"/>
        <dbReference type="ChEBI" id="CHEBI:57586"/>
        <dbReference type="ChEBI" id="CHEBI:57844"/>
        <dbReference type="ChEBI" id="CHEBI:59789"/>
        <dbReference type="ChEBI" id="CHEBI:64428"/>
        <dbReference type="ChEBI" id="CHEBI:149473"/>
        <dbReference type="EC" id="2.8.1.6"/>
    </reaction>
</comment>
<proteinExistence type="inferred from homology"/>
<gene>
    <name evidence="13" type="primary">bioB</name>
    <name evidence="15" type="ORF">AS859_08115</name>
</gene>
<dbReference type="GO" id="GO:0051537">
    <property type="term" value="F:2 iron, 2 sulfur cluster binding"/>
    <property type="evidence" value="ECO:0007669"/>
    <property type="project" value="UniProtKB-KW"/>
</dbReference>
<dbReference type="InterPro" id="IPR002684">
    <property type="entry name" value="Biotin_synth/BioAB"/>
</dbReference>
<reference evidence="15 16" key="1">
    <citation type="submission" date="2017-04" db="EMBL/GenBank/DDBJ databases">
        <title>Accumulation and expression of multiple antibiotic resistance genes in Arcobacter cryaerophilus that thrives in sewage.</title>
        <authorList>
            <person name="Millar J.A."/>
            <person name="Raghavan R."/>
        </authorList>
    </citation>
    <scope>NUCLEOTIDE SEQUENCE [LARGE SCALE GENOMIC DNA]</scope>
    <source>
        <strain evidence="15 16">AZT-1</strain>
    </source>
</reference>
<dbReference type="AlphaFoldDB" id="A0A1V9VB42"/>
<evidence type="ECO:0000256" key="12">
    <source>
        <dbReference type="ARBA" id="ARBA00051157"/>
    </source>
</evidence>
<evidence type="ECO:0000256" key="8">
    <source>
        <dbReference type="ARBA" id="ARBA00022723"/>
    </source>
</evidence>
<keyword evidence="4 13" id="KW-0004">4Fe-4S</keyword>
<comment type="similarity">
    <text evidence="2 13">Belongs to the radical SAM superfamily. Biotin synthase family.</text>
</comment>
<dbReference type="InterPro" id="IPR006638">
    <property type="entry name" value="Elp3/MiaA/NifB-like_rSAM"/>
</dbReference>
<evidence type="ECO:0000256" key="6">
    <source>
        <dbReference type="ARBA" id="ARBA00022691"/>
    </source>
</evidence>
<dbReference type="InterPro" id="IPR007197">
    <property type="entry name" value="rSAM"/>
</dbReference>
<comment type="pathway">
    <text evidence="1 13">Cofactor biosynthesis; biotin biosynthesis; biotin from 7,8-diaminononanoate: step 2/2.</text>
</comment>
<dbReference type="NCBIfam" id="TIGR00433">
    <property type="entry name" value="bioB"/>
    <property type="match status" value="1"/>
</dbReference>
<dbReference type="UniPathway" id="UPA00078">
    <property type="reaction ID" value="UER00162"/>
</dbReference>
<feature type="binding site" evidence="13 14">
    <location>
        <position position="26"/>
    </location>
    <ligand>
        <name>[4Fe-4S] cluster</name>
        <dbReference type="ChEBI" id="CHEBI:49883"/>
        <note>4Fe-4S-S-AdoMet</note>
    </ligand>
</feature>
<keyword evidence="6 13" id="KW-0949">S-adenosyl-L-methionine</keyword>
<dbReference type="NCBIfam" id="NF006308">
    <property type="entry name" value="PRK08508.1"/>
    <property type="match status" value="1"/>
</dbReference>
<evidence type="ECO:0000256" key="10">
    <source>
        <dbReference type="ARBA" id="ARBA00023004"/>
    </source>
</evidence>
<dbReference type="SFLD" id="SFLDG01278">
    <property type="entry name" value="biotin_synthase_like"/>
    <property type="match status" value="1"/>
</dbReference>
<dbReference type="GO" id="GO:0004076">
    <property type="term" value="F:biotin synthase activity"/>
    <property type="evidence" value="ECO:0007669"/>
    <property type="project" value="UniProtKB-UniRule"/>
</dbReference>
<comment type="caution">
    <text evidence="15">The sequence shown here is derived from an EMBL/GenBank/DDBJ whole genome shotgun (WGS) entry which is preliminary data.</text>
</comment>
<dbReference type="Proteomes" id="UP000192599">
    <property type="component" value="Unassembled WGS sequence"/>
</dbReference>
<evidence type="ECO:0000256" key="13">
    <source>
        <dbReference type="HAMAP-Rule" id="MF_01694"/>
    </source>
</evidence>
<dbReference type="InterPro" id="IPR010722">
    <property type="entry name" value="BATS_dom"/>
</dbReference>
<dbReference type="EC" id="2.8.1.6" evidence="3 13"/>